<organism evidence="1 2">
    <name type="scientific">Rhodococcus koreensis</name>
    <dbReference type="NCBI Taxonomy" id="99653"/>
    <lineage>
        <taxon>Bacteria</taxon>
        <taxon>Bacillati</taxon>
        <taxon>Actinomycetota</taxon>
        <taxon>Actinomycetes</taxon>
        <taxon>Mycobacteriales</taxon>
        <taxon>Nocardiaceae</taxon>
        <taxon>Rhodococcus</taxon>
    </lineage>
</organism>
<name>A0A1H4XKX0_9NOCA</name>
<keyword evidence="2" id="KW-1185">Reference proteome</keyword>
<dbReference type="EMBL" id="FNSV01000005">
    <property type="protein sequence ID" value="SED05820.1"/>
    <property type="molecule type" value="Genomic_DNA"/>
</dbReference>
<proteinExistence type="predicted"/>
<dbReference type="AlphaFoldDB" id="A0A1H4XKX0"/>
<dbReference type="Proteomes" id="UP000183561">
    <property type="component" value="Unassembled WGS sequence"/>
</dbReference>
<evidence type="ECO:0000313" key="1">
    <source>
        <dbReference type="EMBL" id="SED05820.1"/>
    </source>
</evidence>
<reference evidence="2" key="1">
    <citation type="submission" date="2016-10" db="EMBL/GenBank/DDBJ databases">
        <authorList>
            <person name="Varghese N."/>
            <person name="Submissions S."/>
        </authorList>
    </citation>
    <scope>NUCLEOTIDE SEQUENCE [LARGE SCALE GENOMIC DNA]</scope>
    <source>
        <strain evidence="2">DSM 44498</strain>
    </source>
</reference>
<evidence type="ECO:0000313" key="2">
    <source>
        <dbReference type="Proteomes" id="UP000183561"/>
    </source>
</evidence>
<gene>
    <name evidence="1" type="ORF">SAMN04490239_6622</name>
</gene>
<sequence>MSALSSANITASRALISAVLIDPAPVRVDDLLRSDVTLMMDDSCLRLEINWLAPSALGQITDGHAVTPREDREVIADRYTLTSK</sequence>
<accession>A0A1H4XKX0</accession>
<protein>
    <submittedName>
        <fullName evidence="1">Uncharacterized protein</fullName>
    </submittedName>
</protein>